<dbReference type="AlphaFoldDB" id="A0A1D3CXI1"/>
<evidence type="ECO:0000313" key="3">
    <source>
        <dbReference type="Proteomes" id="UP000095192"/>
    </source>
</evidence>
<dbReference type="EMBL" id="JROU02001593">
    <property type="protein sequence ID" value="OEH75913.1"/>
    <property type="molecule type" value="Genomic_DNA"/>
</dbReference>
<dbReference type="InParanoid" id="A0A1D3CXI1"/>
<comment type="caution">
    <text evidence="2">The sequence shown here is derived from an EMBL/GenBank/DDBJ whole genome shotgun (WGS) entry which is preliminary data.</text>
</comment>
<keyword evidence="1" id="KW-0472">Membrane</keyword>
<sequence length="475" mass="51331">MCRKWVVQSQDDAELAGPLDASGSMVSVLKSALLSSCRIACAQSNNINSSNRTSYATMGSCRIGALWDAEEDAELAGALDASLPNLKVTIRGAGVMHVQERDDAELAGPLDASGSTVSVHQSALVSSCRIPCAQSSNINSSNRTVYDDAELAGSADVSGSMVSVLESALVSSCRIACVQSSNINISNRIAYVLFGTSGLIDMWFGVLWRLASVFAFRRLWQDDAELAGALDASGSVVPVRESALVSSCRIACAQSNNINSSNRIAYGSLRLGDCGRTMLSWQVLWTPVAVRFLCFNLRCRRRVLLHVLKATMSIAAIEWLMQWVVQGKCGLGVEADKQPMCCRLCADGAHSLMRSALAILRKTMLSWQVIWTSVAVRFLCFNPRYCRCIVLHVLKATISITAIEPLMLYADGGHLLIRSALAIGSVRLADCGRTMLRLAGCLDASVMSEAEGYNWKIERHPCSGEPRHVRIAVVV</sequence>
<accession>A0A1D3CXI1</accession>
<proteinExistence type="predicted"/>
<keyword evidence="3" id="KW-1185">Reference proteome</keyword>
<reference evidence="2 3" key="1">
    <citation type="journal article" date="2016" name="BMC Genomics">
        <title>Comparative genomics reveals Cyclospora cayetanensis possesses coccidia-like metabolism and invasion components but unique surface antigens.</title>
        <authorList>
            <person name="Liu S."/>
            <person name="Wang L."/>
            <person name="Zheng H."/>
            <person name="Xu Z."/>
            <person name="Roellig D.M."/>
            <person name="Li N."/>
            <person name="Frace M.A."/>
            <person name="Tang K."/>
            <person name="Arrowood M.J."/>
            <person name="Moss D.M."/>
            <person name="Zhang L."/>
            <person name="Feng Y."/>
            <person name="Xiao L."/>
        </authorList>
    </citation>
    <scope>NUCLEOTIDE SEQUENCE [LARGE SCALE GENOMIC DNA]</scope>
    <source>
        <strain evidence="2 3">CHN_HEN01</strain>
    </source>
</reference>
<gene>
    <name evidence="2" type="ORF">cyc_00006</name>
</gene>
<keyword evidence="1" id="KW-1133">Transmembrane helix</keyword>
<protein>
    <submittedName>
        <fullName evidence="2">Uncharacterized protein</fullName>
    </submittedName>
</protein>
<name>A0A1D3CXI1_9EIME</name>
<evidence type="ECO:0000313" key="2">
    <source>
        <dbReference type="EMBL" id="OEH75913.1"/>
    </source>
</evidence>
<dbReference type="Proteomes" id="UP000095192">
    <property type="component" value="Unassembled WGS sequence"/>
</dbReference>
<dbReference type="VEuPathDB" id="ToxoDB:cyc_00006"/>
<feature type="transmembrane region" description="Helical" evidence="1">
    <location>
        <begin position="189"/>
        <end position="211"/>
    </location>
</feature>
<organism evidence="2 3">
    <name type="scientific">Cyclospora cayetanensis</name>
    <dbReference type="NCBI Taxonomy" id="88456"/>
    <lineage>
        <taxon>Eukaryota</taxon>
        <taxon>Sar</taxon>
        <taxon>Alveolata</taxon>
        <taxon>Apicomplexa</taxon>
        <taxon>Conoidasida</taxon>
        <taxon>Coccidia</taxon>
        <taxon>Eucoccidiorida</taxon>
        <taxon>Eimeriorina</taxon>
        <taxon>Eimeriidae</taxon>
        <taxon>Cyclospora</taxon>
    </lineage>
</organism>
<keyword evidence="1" id="KW-0812">Transmembrane</keyword>
<evidence type="ECO:0000256" key="1">
    <source>
        <dbReference type="SAM" id="Phobius"/>
    </source>
</evidence>